<feature type="region of interest" description="Disordered" evidence="5">
    <location>
        <begin position="379"/>
        <end position="411"/>
    </location>
</feature>
<dbReference type="SMART" id="SM00220">
    <property type="entry name" value="S_TKc"/>
    <property type="match status" value="1"/>
</dbReference>
<dbReference type="Proteomes" id="UP000298030">
    <property type="component" value="Unassembled WGS sequence"/>
</dbReference>
<feature type="region of interest" description="Disordered" evidence="5">
    <location>
        <begin position="1"/>
        <end position="158"/>
    </location>
</feature>
<dbReference type="InterPro" id="IPR036537">
    <property type="entry name" value="Adaptor_Cbl_N_dom_sf"/>
</dbReference>
<evidence type="ECO:0000256" key="2">
    <source>
        <dbReference type="ARBA" id="ARBA00022741"/>
    </source>
</evidence>
<dbReference type="EMBL" id="QPFP01000139">
    <property type="protein sequence ID" value="TEB20450.1"/>
    <property type="molecule type" value="Genomic_DNA"/>
</dbReference>
<dbReference type="PROSITE" id="PS50011">
    <property type="entry name" value="PROTEIN_KINASE_DOM"/>
    <property type="match status" value="1"/>
</dbReference>
<evidence type="ECO:0000256" key="1">
    <source>
        <dbReference type="ARBA" id="ARBA00022527"/>
    </source>
</evidence>
<dbReference type="SUPFAM" id="SSF56112">
    <property type="entry name" value="Protein kinase-like (PK-like)"/>
    <property type="match status" value="1"/>
</dbReference>
<dbReference type="InterPro" id="IPR059179">
    <property type="entry name" value="MLKL-like_MCAfunc"/>
</dbReference>
<comment type="caution">
    <text evidence="7">The sequence shown here is derived from an EMBL/GenBank/DDBJ whole genome shotgun (WGS) entry which is preliminary data.</text>
</comment>
<dbReference type="CDD" id="cd21037">
    <property type="entry name" value="MLKL_NTD"/>
    <property type="match status" value="1"/>
</dbReference>
<name>A0A4Y7SFJ5_COPMI</name>
<evidence type="ECO:0000259" key="6">
    <source>
        <dbReference type="PROSITE" id="PS50011"/>
    </source>
</evidence>
<feature type="compositionally biased region" description="Low complexity" evidence="5">
    <location>
        <begin position="1"/>
        <end position="11"/>
    </location>
</feature>
<dbReference type="InterPro" id="IPR011009">
    <property type="entry name" value="Kinase-like_dom_sf"/>
</dbReference>
<dbReference type="Gene3D" id="1.20.930.20">
    <property type="entry name" value="Adaptor protein Cbl, N-terminal domain"/>
    <property type="match status" value="1"/>
</dbReference>
<dbReference type="PROSITE" id="PS00108">
    <property type="entry name" value="PROTEIN_KINASE_ST"/>
    <property type="match status" value="1"/>
</dbReference>
<keyword evidence="3 4" id="KW-0067">ATP-binding</keyword>
<feature type="compositionally biased region" description="Low complexity" evidence="5">
    <location>
        <begin position="109"/>
        <end position="124"/>
    </location>
</feature>
<dbReference type="InterPro" id="IPR008271">
    <property type="entry name" value="Ser/Thr_kinase_AS"/>
</dbReference>
<proteinExistence type="predicted"/>
<feature type="compositionally biased region" description="Polar residues" evidence="5">
    <location>
        <begin position="90"/>
        <end position="108"/>
    </location>
</feature>
<feature type="region of interest" description="Disordered" evidence="5">
    <location>
        <begin position="1033"/>
        <end position="1053"/>
    </location>
</feature>
<feature type="compositionally biased region" description="Pro residues" evidence="5">
    <location>
        <begin position="960"/>
        <end position="974"/>
    </location>
</feature>
<evidence type="ECO:0000256" key="5">
    <source>
        <dbReference type="SAM" id="MobiDB-lite"/>
    </source>
</evidence>
<feature type="compositionally biased region" description="Acidic residues" evidence="5">
    <location>
        <begin position="57"/>
        <end position="67"/>
    </location>
</feature>
<dbReference type="InterPro" id="IPR001245">
    <property type="entry name" value="Ser-Thr/Tyr_kinase_cat_dom"/>
</dbReference>
<evidence type="ECO:0000256" key="3">
    <source>
        <dbReference type="ARBA" id="ARBA00022840"/>
    </source>
</evidence>
<feature type="compositionally biased region" description="Low complexity" evidence="5">
    <location>
        <begin position="73"/>
        <end position="83"/>
    </location>
</feature>
<feature type="region of interest" description="Disordered" evidence="5">
    <location>
        <begin position="938"/>
        <end position="976"/>
    </location>
</feature>
<feature type="domain" description="Protein kinase" evidence="6">
    <location>
        <begin position="610"/>
        <end position="933"/>
    </location>
</feature>
<dbReference type="PROSITE" id="PS00107">
    <property type="entry name" value="PROTEIN_KINASE_ATP"/>
    <property type="match status" value="1"/>
</dbReference>
<feature type="region of interest" description="Disordered" evidence="5">
    <location>
        <begin position="1250"/>
        <end position="1283"/>
    </location>
</feature>
<dbReference type="InterPro" id="IPR000719">
    <property type="entry name" value="Prot_kinase_dom"/>
</dbReference>
<protein>
    <recommendedName>
        <fullName evidence="6">Protein kinase domain-containing protein</fullName>
    </recommendedName>
</protein>
<reference evidence="7 8" key="1">
    <citation type="journal article" date="2019" name="Nat. Ecol. Evol.">
        <title>Megaphylogeny resolves global patterns of mushroom evolution.</title>
        <authorList>
            <person name="Varga T."/>
            <person name="Krizsan K."/>
            <person name="Foldi C."/>
            <person name="Dima B."/>
            <person name="Sanchez-Garcia M."/>
            <person name="Sanchez-Ramirez S."/>
            <person name="Szollosi G.J."/>
            <person name="Szarkandi J.G."/>
            <person name="Papp V."/>
            <person name="Albert L."/>
            <person name="Andreopoulos W."/>
            <person name="Angelini C."/>
            <person name="Antonin V."/>
            <person name="Barry K.W."/>
            <person name="Bougher N.L."/>
            <person name="Buchanan P."/>
            <person name="Buyck B."/>
            <person name="Bense V."/>
            <person name="Catcheside P."/>
            <person name="Chovatia M."/>
            <person name="Cooper J."/>
            <person name="Damon W."/>
            <person name="Desjardin D."/>
            <person name="Finy P."/>
            <person name="Geml J."/>
            <person name="Haridas S."/>
            <person name="Hughes K."/>
            <person name="Justo A."/>
            <person name="Karasinski D."/>
            <person name="Kautmanova I."/>
            <person name="Kiss B."/>
            <person name="Kocsube S."/>
            <person name="Kotiranta H."/>
            <person name="LaButti K.M."/>
            <person name="Lechner B.E."/>
            <person name="Liimatainen K."/>
            <person name="Lipzen A."/>
            <person name="Lukacs Z."/>
            <person name="Mihaltcheva S."/>
            <person name="Morgado L.N."/>
            <person name="Niskanen T."/>
            <person name="Noordeloos M.E."/>
            <person name="Ohm R.A."/>
            <person name="Ortiz-Santana B."/>
            <person name="Ovrebo C."/>
            <person name="Racz N."/>
            <person name="Riley R."/>
            <person name="Savchenko A."/>
            <person name="Shiryaev A."/>
            <person name="Soop K."/>
            <person name="Spirin V."/>
            <person name="Szebenyi C."/>
            <person name="Tomsovsky M."/>
            <person name="Tulloss R.E."/>
            <person name="Uehling J."/>
            <person name="Grigoriev I.V."/>
            <person name="Vagvolgyi C."/>
            <person name="Papp T."/>
            <person name="Martin F.M."/>
            <person name="Miettinen O."/>
            <person name="Hibbett D.S."/>
            <person name="Nagy L.G."/>
        </authorList>
    </citation>
    <scope>NUCLEOTIDE SEQUENCE [LARGE SCALE GENOMIC DNA]</scope>
    <source>
        <strain evidence="7 8">FP101781</strain>
    </source>
</reference>
<keyword evidence="2 4" id="KW-0547">Nucleotide-binding</keyword>
<sequence>MSSPPRSSPLSPRHRSIPLQQADSSSSSVPRVSSPLKPASQSSASNDVTFSPTSTSDNEDDEDEEDYGPPPFGFRSRGQSSSSLHRHTHSNPSITIDTGNGAQETPGDSTRSLPLSLRSLSELTGGNDNRGRSLAPGNHLGKSREPSPAPSTTLDASWWGDHEKTSVLPWKEVQPKRKHSIPAEQLEGLEHTKQRVALAVRSVLGNALDVGFDLLSVTVDLLELVPVPGLAAAAKTLLTIWESVQQVDINVYGCLRLTERCADILISIRQEVREAGNQVGRELAAPIAKLEETFTGVLLFMQKQVRRPFLKRYLKRDEMQRDLADCDAGLRDAVSLFGLSIQIRILKQVQETEKQRQKETQALVNAMIGIMKPPDLAVQTQSPLQLTSGAEDHTTSKTSTTEGSVKRKDSTDTVTTRFITTANALGLVDYEHSSEISPAHVLPTLIDLQQNQNSLDLTRDFTEIRQLMRRAIQATSDAEMLEILQVKDDQMPEAIKTLQRALEKAAEKQYGVVVGKVQRSVSVKEKGGKKGKTLQRSRTMISIESSSSSSSTGGSGSAETGSGGGGASGSKRNRDTLDYEFIETGISALMRMSRGQDTNLPSWTITKFEVNREKQIGVGGFSRVFRGTWNNRTVAIKVLKLKVTKNLFVREVEIWKTLHHPHILELYGASSATDPPWFFVSPYMKHGNLVDYLRKVEGDLSNAVLQARSRSKSPSRAGKAPNGKDRTTTVPRTVFKGHHDLPTPQREATLPIPLQLTQEGGFEVRRKWDLFRFMHEISEGMVYLHQKGVLHGDMKASNVLVDDEYSCIITDFGQSEIKSEAYRLSGEPPPHQGTMRWQAPEILTGEVEMTKETDVYAFAIACVEIVNLGKLPWGIMLEDEAVRQRVLKENARPGLNESPFNTPSLQEILKLCWHSDPTHRPQFSKISRDLEKLRKSFGKGYETPKKGPLPPLMEDTRPSSPSPDMRPFPLPPMSPSGSAPAIDILQWDSKREFFSCTFRIRAHIPRQERSLTRKETVGTEGVKMPEPVIFTRNKNFGPARHGDSDSDESNDFDLLDLDDDVQSLAPTDERLVDIKNEQRYRLLLTHHFHPSSPDKSTNTGVKSMPSIYGYGRVTEGSQKQERNFLQKGLDSVAGWMSRSTTLKNSDGGSIPIRRRYTIDLRAGHKAAQLCTESTEYKYIEKLDAPKKWFVAHIDTIMKIFGREHNLQREDIVFVVGLLRTPSYGLFVSHSHPDGHAHFNVYASPKNGQPWGTFTTDTEGPREQGPAYEETNDESRPRVQGSKVSNYTGSWETVLIARLRFKPDAAQPTAK</sequence>
<evidence type="ECO:0000256" key="4">
    <source>
        <dbReference type="PROSITE-ProRule" id="PRU10141"/>
    </source>
</evidence>
<feature type="compositionally biased region" description="Gly residues" evidence="5">
    <location>
        <begin position="553"/>
        <end position="568"/>
    </location>
</feature>
<dbReference type="InterPro" id="IPR017441">
    <property type="entry name" value="Protein_kinase_ATP_BS"/>
</dbReference>
<keyword evidence="1" id="KW-0418">Kinase</keyword>
<dbReference type="PANTHER" id="PTHR44329">
    <property type="entry name" value="SERINE/THREONINE-PROTEIN KINASE TNNI3K-RELATED"/>
    <property type="match status" value="1"/>
</dbReference>
<dbReference type="Gene3D" id="1.10.510.10">
    <property type="entry name" value="Transferase(Phosphotransferase) domain 1"/>
    <property type="match status" value="2"/>
</dbReference>
<feature type="compositionally biased region" description="Polar residues" evidence="5">
    <location>
        <begin position="379"/>
        <end position="388"/>
    </location>
</feature>
<dbReference type="InterPro" id="IPR051681">
    <property type="entry name" value="Ser/Thr_Kinases-Pseudokinases"/>
</dbReference>
<organism evidence="7 8">
    <name type="scientific">Coprinellus micaceus</name>
    <name type="common">Glistening ink-cap mushroom</name>
    <name type="synonym">Coprinus micaceus</name>
    <dbReference type="NCBI Taxonomy" id="71717"/>
    <lineage>
        <taxon>Eukaryota</taxon>
        <taxon>Fungi</taxon>
        <taxon>Dikarya</taxon>
        <taxon>Basidiomycota</taxon>
        <taxon>Agaricomycotina</taxon>
        <taxon>Agaricomycetes</taxon>
        <taxon>Agaricomycetidae</taxon>
        <taxon>Agaricales</taxon>
        <taxon>Agaricineae</taxon>
        <taxon>Psathyrellaceae</taxon>
        <taxon>Coprinellus</taxon>
    </lineage>
</organism>
<dbReference type="GO" id="GO:0005524">
    <property type="term" value="F:ATP binding"/>
    <property type="evidence" value="ECO:0007669"/>
    <property type="project" value="UniProtKB-UniRule"/>
</dbReference>
<feature type="compositionally biased region" description="Low complexity" evidence="5">
    <location>
        <begin position="24"/>
        <end position="35"/>
    </location>
</feature>
<keyword evidence="1" id="KW-0723">Serine/threonine-protein kinase</keyword>
<feature type="region of interest" description="Disordered" evidence="5">
    <location>
        <begin position="524"/>
        <end position="573"/>
    </location>
</feature>
<feature type="compositionally biased region" description="Low complexity" evidence="5">
    <location>
        <begin position="541"/>
        <end position="552"/>
    </location>
</feature>
<dbReference type="Pfam" id="PF07714">
    <property type="entry name" value="PK_Tyr_Ser-Thr"/>
    <property type="match status" value="1"/>
</dbReference>
<dbReference type="OrthoDB" id="1668230at2759"/>
<dbReference type="STRING" id="71717.A0A4Y7SFJ5"/>
<dbReference type="GO" id="GO:0004674">
    <property type="term" value="F:protein serine/threonine kinase activity"/>
    <property type="evidence" value="ECO:0007669"/>
    <property type="project" value="UniProtKB-KW"/>
</dbReference>
<dbReference type="GO" id="GO:0007166">
    <property type="term" value="P:cell surface receptor signaling pathway"/>
    <property type="evidence" value="ECO:0007669"/>
    <property type="project" value="InterPro"/>
</dbReference>
<evidence type="ECO:0000313" key="7">
    <source>
        <dbReference type="EMBL" id="TEB20450.1"/>
    </source>
</evidence>
<feature type="region of interest" description="Disordered" evidence="5">
    <location>
        <begin position="705"/>
        <end position="747"/>
    </location>
</feature>
<accession>A0A4Y7SFJ5</accession>
<feature type="compositionally biased region" description="Polar residues" evidence="5">
    <location>
        <begin position="39"/>
        <end position="56"/>
    </location>
</feature>
<keyword evidence="8" id="KW-1185">Reference proteome</keyword>
<evidence type="ECO:0000313" key="8">
    <source>
        <dbReference type="Proteomes" id="UP000298030"/>
    </source>
</evidence>
<feature type="binding site" evidence="4">
    <location>
        <position position="637"/>
    </location>
    <ligand>
        <name>ATP</name>
        <dbReference type="ChEBI" id="CHEBI:30616"/>
    </ligand>
</feature>
<keyword evidence="1" id="KW-0808">Transferase</keyword>
<gene>
    <name evidence="7" type="ORF">FA13DRAFT_1820127</name>
</gene>